<proteinExistence type="predicted"/>
<dbReference type="OrthoDB" id="1077582at2759"/>
<evidence type="ECO:0000256" key="4">
    <source>
        <dbReference type="ARBA" id="ARBA00023136"/>
    </source>
</evidence>
<feature type="transmembrane region" description="Helical" evidence="5">
    <location>
        <begin position="376"/>
        <end position="396"/>
    </location>
</feature>
<dbReference type="GO" id="GO:0016020">
    <property type="term" value="C:membrane"/>
    <property type="evidence" value="ECO:0007669"/>
    <property type="project" value="UniProtKB-SubCell"/>
</dbReference>
<protein>
    <recommendedName>
        <fullName evidence="6">Wax synthase domain-containing protein</fullName>
    </recommendedName>
</protein>
<evidence type="ECO:0000256" key="1">
    <source>
        <dbReference type="ARBA" id="ARBA00004141"/>
    </source>
</evidence>
<dbReference type="InterPro" id="IPR032805">
    <property type="entry name" value="Wax_synthase_dom"/>
</dbReference>
<keyword evidence="3 5" id="KW-1133">Transmembrane helix</keyword>
<evidence type="ECO:0000313" key="8">
    <source>
        <dbReference type="Proteomes" id="UP000799291"/>
    </source>
</evidence>
<evidence type="ECO:0000256" key="2">
    <source>
        <dbReference type="ARBA" id="ARBA00022692"/>
    </source>
</evidence>
<evidence type="ECO:0000256" key="5">
    <source>
        <dbReference type="SAM" id="Phobius"/>
    </source>
</evidence>
<feature type="transmembrane region" description="Helical" evidence="5">
    <location>
        <begin position="408"/>
        <end position="427"/>
    </location>
</feature>
<feature type="transmembrane region" description="Helical" evidence="5">
    <location>
        <begin position="101"/>
        <end position="121"/>
    </location>
</feature>
<evidence type="ECO:0000259" key="6">
    <source>
        <dbReference type="Pfam" id="PF13813"/>
    </source>
</evidence>
<dbReference type="Pfam" id="PF13813">
    <property type="entry name" value="MBOAT_2"/>
    <property type="match status" value="1"/>
</dbReference>
<evidence type="ECO:0000313" key="7">
    <source>
        <dbReference type="EMBL" id="KAF2688439.1"/>
    </source>
</evidence>
<accession>A0A6G1JE87</accession>
<keyword evidence="4 5" id="KW-0472">Membrane</keyword>
<feature type="transmembrane region" description="Helical" evidence="5">
    <location>
        <begin position="346"/>
        <end position="364"/>
    </location>
</feature>
<dbReference type="Proteomes" id="UP000799291">
    <property type="component" value="Unassembled WGS sequence"/>
</dbReference>
<gene>
    <name evidence="7" type="ORF">K458DRAFT_148106</name>
</gene>
<sequence length="442" mass="49796">MSEVYGNMEIGAFSRTETQTPNGFPDIVVRGTAAARQRLVIAFSLAYRSRWMDKDPMMARGNPDMTYSHSRPHSICSESVVSSIRKTNMSAAIEEWSLSTAAWPLFWFAALIFTCLIITSFPNQLNRWTAVSILMVPTSGAFRTADGLSPDDVLNDVYLRFVIILASHITALCFRDAPPGGGLGRNSNSAVNYWTSGYKLVFNARGVGTSWEVPHLWPGQRSTAELASIVRRLVRQCVGGRSTIPVTKRELAVRVHGAVANFLPDYLMLSAYHDFFAIFFMAVGLDQSWEWPPLFGQISEAYSMRRFWSLFWHKLIYRSFNSHAATISRGVGINQKTVVSRLVNNYLVFLLSGIMHGAVMWKFGIPCAWSASMQYWLLQPVAFVLEGVVQHCWGRFGRSRLSWVRPSVLAAFERIVGYMWVVAWLVWEAPKRDSAISTCNAR</sequence>
<reference evidence="7" key="1">
    <citation type="journal article" date="2020" name="Stud. Mycol.">
        <title>101 Dothideomycetes genomes: a test case for predicting lifestyles and emergence of pathogens.</title>
        <authorList>
            <person name="Haridas S."/>
            <person name="Albert R."/>
            <person name="Binder M."/>
            <person name="Bloem J."/>
            <person name="Labutti K."/>
            <person name="Salamov A."/>
            <person name="Andreopoulos B."/>
            <person name="Baker S."/>
            <person name="Barry K."/>
            <person name="Bills G."/>
            <person name="Bluhm B."/>
            <person name="Cannon C."/>
            <person name="Castanera R."/>
            <person name="Culley D."/>
            <person name="Daum C."/>
            <person name="Ezra D."/>
            <person name="Gonzalez J."/>
            <person name="Henrissat B."/>
            <person name="Kuo A."/>
            <person name="Liang C."/>
            <person name="Lipzen A."/>
            <person name="Lutzoni F."/>
            <person name="Magnuson J."/>
            <person name="Mondo S."/>
            <person name="Nolan M."/>
            <person name="Ohm R."/>
            <person name="Pangilinan J."/>
            <person name="Park H.-J."/>
            <person name="Ramirez L."/>
            <person name="Alfaro M."/>
            <person name="Sun H."/>
            <person name="Tritt A."/>
            <person name="Yoshinaga Y."/>
            <person name="Zwiers L.-H."/>
            <person name="Turgeon B."/>
            <person name="Goodwin S."/>
            <person name="Spatafora J."/>
            <person name="Crous P."/>
            <person name="Grigoriev I."/>
        </authorList>
    </citation>
    <scope>NUCLEOTIDE SEQUENCE</scope>
    <source>
        <strain evidence="7">CBS 122367</strain>
    </source>
</reference>
<organism evidence="7 8">
    <name type="scientific">Lentithecium fluviatile CBS 122367</name>
    <dbReference type="NCBI Taxonomy" id="1168545"/>
    <lineage>
        <taxon>Eukaryota</taxon>
        <taxon>Fungi</taxon>
        <taxon>Dikarya</taxon>
        <taxon>Ascomycota</taxon>
        <taxon>Pezizomycotina</taxon>
        <taxon>Dothideomycetes</taxon>
        <taxon>Pleosporomycetidae</taxon>
        <taxon>Pleosporales</taxon>
        <taxon>Massarineae</taxon>
        <taxon>Lentitheciaceae</taxon>
        <taxon>Lentithecium</taxon>
    </lineage>
</organism>
<comment type="subcellular location">
    <subcellularLocation>
        <location evidence="1">Membrane</location>
        <topology evidence="1">Multi-pass membrane protein</topology>
    </subcellularLocation>
</comment>
<name>A0A6G1JE87_9PLEO</name>
<feature type="domain" description="Wax synthase" evidence="6">
    <location>
        <begin position="291"/>
        <end position="373"/>
    </location>
</feature>
<keyword evidence="2 5" id="KW-0812">Transmembrane</keyword>
<keyword evidence="8" id="KW-1185">Reference proteome</keyword>
<dbReference type="AlphaFoldDB" id="A0A6G1JE87"/>
<evidence type="ECO:0000256" key="3">
    <source>
        <dbReference type="ARBA" id="ARBA00022989"/>
    </source>
</evidence>
<dbReference type="EMBL" id="MU005573">
    <property type="protein sequence ID" value="KAF2688439.1"/>
    <property type="molecule type" value="Genomic_DNA"/>
</dbReference>